<evidence type="ECO:0000256" key="2">
    <source>
        <dbReference type="ARBA" id="ARBA00022737"/>
    </source>
</evidence>
<accession>A0A3P9BJC6</accession>
<sequence length="271" mass="31001">MKLKRFLLRYYPPGIILEYEKGGFLRTKSIDLLDLTPECVSYELVEEIRQSEPLVTKAQADQVKQLVIRLQKKQTQQDHHRFCFSKELKAHILPLTNVAFDKSGSSYDRTCRVWDTASGQSCTLLEGHRTENLYNMGGLRLALFDKTCKLWCAETGKFFHTYRGHMEKYTLVATSSMDTTAKLWDVESGGNNAISFQGHTAEVLSLCFNTVGSQLVTGSFDHTVTIWDVASGRSEVINIMHPFVHVSSFILHRECNTYRFCLTKLNTHQFN</sequence>
<evidence type="ECO:0000256" key="1">
    <source>
        <dbReference type="ARBA" id="ARBA00022574"/>
    </source>
</evidence>
<feature type="repeat" description="WD" evidence="3">
    <location>
        <begin position="196"/>
        <end position="237"/>
    </location>
</feature>
<protein>
    <submittedName>
        <fullName evidence="4">Uncharacterized protein</fullName>
    </submittedName>
</protein>
<dbReference type="Ensembl" id="ENSMZET00005010406.1">
    <property type="protein sequence ID" value="ENSMZEP00005010040.1"/>
    <property type="gene ID" value="ENSMZEG00005006023.1"/>
</dbReference>
<dbReference type="InterPro" id="IPR036322">
    <property type="entry name" value="WD40_repeat_dom_sf"/>
</dbReference>
<name>A0A3P9BJC6_9CICH</name>
<evidence type="ECO:0000256" key="3">
    <source>
        <dbReference type="PROSITE-ProRule" id="PRU00221"/>
    </source>
</evidence>
<dbReference type="InterPro" id="IPR015943">
    <property type="entry name" value="WD40/YVTN_repeat-like_dom_sf"/>
</dbReference>
<keyword evidence="2" id="KW-0677">Repeat</keyword>
<dbReference type="Pfam" id="PF00400">
    <property type="entry name" value="WD40"/>
    <property type="match status" value="2"/>
</dbReference>
<dbReference type="SMART" id="SM00320">
    <property type="entry name" value="WD40"/>
    <property type="match status" value="3"/>
</dbReference>
<dbReference type="AlphaFoldDB" id="A0A3P9BJC6"/>
<dbReference type="Gene3D" id="2.130.10.10">
    <property type="entry name" value="YVTN repeat-like/Quinoprotein amine dehydrogenase"/>
    <property type="match status" value="2"/>
</dbReference>
<dbReference type="PROSITE" id="PS50082">
    <property type="entry name" value="WD_REPEATS_2"/>
    <property type="match status" value="1"/>
</dbReference>
<evidence type="ECO:0000313" key="5">
    <source>
        <dbReference type="Proteomes" id="UP000265160"/>
    </source>
</evidence>
<evidence type="ECO:0000313" key="4">
    <source>
        <dbReference type="Ensembl" id="ENSMZEP00005010040.1"/>
    </source>
</evidence>
<dbReference type="PRINTS" id="PR00320">
    <property type="entry name" value="GPROTEINBRPT"/>
</dbReference>
<dbReference type="PANTHER" id="PTHR22847:SF744">
    <property type="entry name" value="DYNEIN ASSEMBLY FACTOR WITH WD REPEATS 1"/>
    <property type="match status" value="1"/>
</dbReference>
<dbReference type="GeneTree" id="ENSGT00940000167030"/>
<keyword evidence="5" id="KW-1185">Reference proteome</keyword>
<keyword evidence="1 3" id="KW-0853">WD repeat</keyword>
<dbReference type="Proteomes" id="UP000265160">
    <property type="component" value="Unplaced"/>
</dbReference>
<reference evidence="4" key="2">
    <citation type="submission" date="2025-09" db="UniProtKB">
        <authorList>
            <consortium name="Ensembl"/>
        </authorList>
    </citation>
    <scope>IDENTIFICATION</scope>
</reference>
<organism evidence="4 5">
    <name type="scientific">Maylandia zebra</name>
    <name type="common">zebra mbuna</name>
    <dbReference type="NCBI Taxonomy" id="106582"/>
    <lineage>
        <taxon>Eukaryota</taxon>
        <taxon>Metazoa</taxon>
        <taxon>Chordata</taxon>
        <taxon>Craniata</taxon>
        <taxon>Vertebrata</taxon>
        <taxon>Euteleostomi</taxon>
        <taxon>Actinopterygii</taxon>
        <taxon>Neopterygii</taxon>
        <taxon>Teleostei</taxon>
        <taxon>Neoteleostei</taxon>
        <taxon>Acanthomorphata</taxon>
        <taxon>Ovalentaria</taxon>
        <taxon>Cichlomorphae</taxon>
        <taxon>Cichliformes</taxon>
        <taxon>Cichlidae</taxon>
        <taxon>African cichlids</taxon>
        <taxon>Pseudocrenilabrinae</taxon>
        <taxon>Haplochromini</taxon>
        <taxon>Maylandia</taxon>
        <taxon>Maylandia zebra complex</taxon>
    </lineage>
</organism>
<reference evidence="4" key="1">
    <citation type="submission" date="2025-08" db="UniProtKB">
        <authorList>
            <consortium name="Ensembl"/>
        </authorList>
    </citation>
    <scope>IDENTIFICATION</scope>
</reference>
<dbReference type="SUPFAM" id="SSF50978">
    <property type="entry name" value="WD40 repeat-like"/>
    <property type="match status" value="1"/>
</dbReference>
<dbReference type="InterPro" id="IPR020472">
    <property type="entry name" value="WD40_PAC1"/>
</dbReference>
<dbReference type="PANTHER" id="PTHR22847">
    <property type="entry name" value="WD40 REPEAT PROTEIN"/>
    <property type="match status" value="1"/>
</dbReference>
<dbReference type="InterPro" id="IPR001680">
    <property type="entry name" value="WD40_rpt"/>
</dbReference>
<dbReference type="PROSITE" id="PS50294">
    <property type="entry name" value="WD_REPEATS_REGION"/>
    <property type="match status" value="1"/>
</dbReference>
<dbReference type="PROSITE" id="PS00678">
    <property type="entry name" value="WD_REPEATS_1"/>
    <property type="match status" value="1"/>
</dbReference>
<dbReference type="InterPro" id="IPR019775">
    <property type="entry name" value="WD40_repeat_CS"/>
</dbReference>
<proteinExistence type="predicted"/>